<name>A0ABW6W7H8_9ACTN</name>
<feature type="transmembrane region" description="Helical" evidence="1">
    <location>
        <begin position="12"/>
        <end position="38"/>
    </location>
</feature>
<gene>
    <name evidence="2" type="ORF">ACFY35_00265</name>
</gene>
<dbReference type="Proteomes" id="UP001602245">
    <property type="component" value="Unassembled WGS sequence"/>
</dbReference>
<evidence type="ECO:0000256" key="1">
    <source>
        <dbReference type="SAM" id="Phobius"/>
    </source>
</evidence>
<dbReference type="RefSeq" id="WP_157296704.1">
    <property type="nucleotide sequence ID" value="NZ_JBIAZU010000001.1"/>
</dbReference>
<proteinExistence type="predicted"/>
<dbReference type="EMBL" id="JBIAZU010000001">
    <property type="protein sequence ID" value="MFF5287837.1"/>
    <property type="molecule type" value="Genomic_DNA"/>
</dbReference>
<comment type="caution">
    <text evidence="2">The sequence shown here is derived from an EMBL/GenBank/DDBJ whole genome shotgun (WGS) entry which is preliminary data.</text>
</comment>
<sequence length="191" mass="19793">MIGGSTMSINPAHVVVFCLILFVCLFGLLTVRLVLAALDALLRGVLLFAGLLAAGVALLLIAAVARASTADAEPVIRPVAMTTHETSTSLALPAGTSAGLSTANGFFTIFLISFLIVAVAVSQLLSAVLPILIIVRLVPAQDRATLADLVAALGSSHRFGVRSAVWAVMTARKHARRSGESGPVTSRDPQR</sequence>
<keyword evidence="1" id="KW-0812">Transmembrane</keyword>
<accession>A0ABW6W7H8</accession>
<reference evidence="2 3" key="1">
    <citation type="submission" date="2024-10" db="EMBL/GenBank/DDBJ databases">
        <title>The Natural Products Discovery Center: Release of the First 8490 Sequenced Strains for Exploring Actinobacteria Biosynthetic Diversity.</title>
        <authorList>
            <person name="Kalkreuter E."/>
            <person name="Kautsar S.A."/>
            <person name="Yang D."/>
            <person name="Bader C.D."/>
            <person name="Teijaro C.N."/>
            <person name="Fluegel L."/>
            <person name="Davis C.M."/>
            <person name="Simpson J.R."/>
            <person name="Lauterbach L."/>
            <person name="Steele A.D."/>
            <person name="Gui C."/>
            <person name="Meng S."/>
            <person name="Li G."/>
            <person name="Viehrig K."/>
            <person name="Ye F."/>
            <person name="Su P."/>
            <person name="Kiefer A.F."/>
            <person name="Nichols A."/>
            <person name="Cepeda A.J."/>
            <person name="Yan W."/>
            <person name="Fan B."/>
            <person name="Jiang Y."/>
            <person name="Adhikari A."/>
            <person name="Zheng C.-J."/>
            <person name="Schuster L."/>
            <person name="Cowan T.M."/>
            <person name="Smanski M.J."/>
            <person name="Chevrette M.G."/>
            <person name="De Carvalho L.P.S."/>
            <person name="Shen B."/>
        </authorList>
    </citation>
    <scope>NUCLEOTIDE SEQUENCE [LARGE SCALE GENOMIC DNA]</scope>
    <source>
        <strain evidence="2 3">NPDC000087</strain>
    </source>
</reference>
<keyword evidence="1" id="KW-1133">Transmembrane helix</keyword>
<evidence type="ECO:0000313" key="2">
    <source>
        <dbReference type="EMBL" id="MFF5287837.1"/>
    </source>
</evidence>
<evidence type="ECO:0000313" key="3">
    <source>
        <dbReference type="Proteomes" id="UP001602245"/>
    </source>
</evidence>
<keyword evidence="3" id="KW-1185">Reference proteome</keyword>
<protein>
    <submittedName>
        <fullName evidence="2">Uncharacterized protein</fullName>
    </submittedName>
</protein>
<feature type="transmembrane region" description="Helical" evidence="1">
    <location>
        <begin position="45"/>
        <end position="65"/>
    </location>
</feature>
<keyword evidence="1" id="KW-0472">Membrane</keyword>
<organism evidence="2 3">
    <name type="scientific">Paractinoplanes globisporus</name>
    <dbReference type="NCBI Taxonomy" id="113565"/>
    <lineage>
        <taxon>Bacteria</taxon>
        <taxon>Bacillati</taxon>
        <taxon>Actinomycetota</taxon>
        <taxon>Actinomycetes</taxon>
        <taxon>Micromonosporales</taxon>
        <taxon>Micromonosporaceae</taxon>
        <taxon>Paractinoplanes</taxon>
    </lineage>
</organism>
<feature type="transmembrane region" description="Helical" evidence="1">
    <location>
        <begin position="106"/>
        <end position="135"/>
    </location>
</feature>